<evidence type="ECO:0000313" key="3">
    <source>
        <dbReference type="Proteomes" id="UP000681720"/>
    </source>
</evidence>
<dbReference type="EMBL" id="CAJOBI010209410">
    <property type="protein sequence ID" value="CAF5014126.1"/>
    <property type="molecule type" value="Genomic_DNA"/>
</dbReference>
<dbReference type="AlphaFoldDB" id="A0A8S3E2G6"/>
<gene>
    <name evidence="2" type="ORF">GIL414_LOCUS58485</name>
    <name evidence="1" type="ORF">SMN809_LOCUS57333</name>
</gene>
<proteinExistence type="predicted"/>
<organism evidence="2 3">
    <name type="scientific">Rotaria magnacalcarata</name>
    <dbReference type="NCBI Taxonomy" id="392030"/>
    <lineage>
        <taxon>Eukaryota</taxon>
        <taxon>Metazoa</taxon>
        <taxon>Spiralia</taxon>
        <taxon>Gnathifera</taxon>
        <taxon>Rotifera</taxon>
        <taxon>Eurotatoria</taxon>
        <taxon>Bdelloidea</taxon>
        <taxon>Philodinida</taxon>
        <taxon>Philodinidae</taxon>
        <taxon>Rotaria</taxon>
    </lineage>
</organism>
<evidence type="ECO:0000313" key="2">
    <source>
        <dbReference type="EMBL" id="CAF5023082.1"/>
    </source>
</evidence>
<dbReference type="EMBL" id="CAJOBJ010216422">
    <property type="protein sequence ID" value="CAF5023082.1"/>
    <property type="molecule type" value="Genomic_DNA"/>
</dbReference>
<evidence type="ECO:0000313" key="1">
    <source>
        <dbReference type="EMBL" id="CAF5014126.1"/>
    </source>
</evidence>
<feature type="non-terminal residue" evidence="2">
    <location>
        <position position="32"/>
    </location>
</feature>
<dbReference type="Proteomes" id="UP000681720">
    <property type="component" value="Unassembled WGS sequence"/>
</dbReference>
<sequence length="32" mass="3525">MRFALIVSNAAVARPALRLNAQNFHMGCPKVK</sequence>
<dbReference type="Proteomes" id="UP000676336">
    <property type="component" value="Unassembled WGS sequence"/>
</dbReference>
<accession>A0A8S3E2G6</accession>
<protein>
    <submittedName>
        <fullName evidence="2">Uncharacterized protein</fullName>
    </submittedName>
</protein>
<name>A0A8S3E2G6_9BILA</name>
<comment type="caution">
    <text evidence="2">The sequence shown here is derived from an EMBL/GenBank/DDBJ whole genome shotgun (WGS) entry which is preliminary data.</text>
</comment>
<reference evidence="2" key="1">
    <citation type="submission" date="2021-02" db="EMBL/GenBank/DDBJ databases">
        <authorList>
            <person name="Nowell W R."/>
        </authorList>
    </citation>
    <scope>NUCLEOTIDE SEQUENCE</scope>
</reference>